<feature type="transmembrane region" description="Helical" evidence="8">
    <location>
        <begin position="30"/>
        <end position="54"/>
    </location>
</feature>
<dbReference type="AlphaFoldDB" id="A0A6J7CL68"/>
<dbReference type="InterPro" id="IPR034294">
    <property type="entry name" value="Aquaporin_transptr"/>
</dbReference>
<feature type="transmembrane region" description="Helical" evidence="8">
    <location>
        <begin position="75"/>
        <end position="97"/>
    </location>
</feature>
<evidence type="ECO:0000313" key="15">
    <source>
        <dbReference type="EMBL" id="CAB4983863.1"/>
    </source>
</evidence>
<dbReference type="InterPro" id="IPR023271">
    <property type="entry name" value="Aquaporin-like"/>
</dbReference>
<evidence type="ECO:0000256" key="2">
    <source>
        <dbReference type="ARBA" id="ARBA00006175"/>
    </source>
</evidence>
<feature type="transmembrane region" description="Helical" evidence="8">
    <location>
        <begin position="121"/>
        <end position="141"/>
    </location>
</feature>
<dbReference type="GO" id="GO:0015250">
    <property type="term" value="F:water channel activity"/>
    <property type="evidence" value="ECO:0007669"/>
    <property type="project" value="TreeGrafter"/>
</dbReference>
<evidence type="ECO:0000313" key="11">
    <source>
        <dbReference type="EMBL" id="CAB4774621.1"/>
    </source>
</evidence>
<keyword evidence="5 8" id="KW-0812">Transmembrane</keyword>
<evidence type="ECO:0000256" key="5">
    <source>
        <dbReference type="ARBA" id="ARBA00022692"/>
    </source>
</evidence>
<keyword evidence="4" id="KW-1003">Cell membrane</keyword>
<evidence type="ECO:0000256" key="8">
    <source>
        <dbReference type="SAM" id="Phobius"/>
    </source>
</evidence>
<feature type="transmembrane region" description="Helical" evidence="8">
    <location>
        <begin position="153"/>
        <end position="173"/>
    </location>
</feature>
<evidence type="ECO:0000256" key="1">
    <source>
        <dbReference type="ARBA" id="ARBA00004651"/>
    </source>
</evidence>
<dbReference type="EMBL" id="CAEZZW010000001">
    <property type="protein sequence ID" value="CAB4774621.1"/>
    <property type="molecule type" value="Genomic_DNA"/>
</dbReference>
<keyword evidence="6 8" id="KW-1133">Transmembrane helix</keyword>
<dbReference type="EMBL" id="CAFBOC010000016">
    <property type="protein sequence ID" value="CAB4983863.1"/>
    <property type="molecule type" value="Genomic_DNA"/>
</dbReference>
<keyword evidence="7 8" id="KW-0472">Membrane</keyword>
<dbReference type="EMBL" id="CAFBNH010000004">
    <property type="protein sequence ID" value="CAB4943223.1"/>
    <property type="molecule type" value="Genomic_DNA"/>
</dbReference>
<dbReference type="PROSITE" id="PS00221">
    <property type="entry name" value="MIP"/>
    <property type="match status" value="1"/>
</dbReference>
<evidence type="ECO:0000256" key="4">
    <source>
        <dbReference type="ARBA" id="ARBA00022475"/>
    </source>
</evidence>
<dbReference type="EMBL" id="CAESAE010000004">
    <property type="protein sequence ID" value="CAB4339373.1"/>
    <property type="molecule type" value="Genomic_DNA"/>
</dbReference>
<keyword evidence="3" id="KW-0813">Transport</keyword>
<accession>A0A6J7CL68</accession>
<dbReference type="Pfam" id="PF00230">
    <property type="entry name" value="MIP"/>
    <property type="match status" value="1"/>
</dbReference>
<evidence type="ECO:0000313" key="9">
    <source>
        <dbReference type="EMBL" id="CAB4339373.1"/>
    </source>
</evidence>
<dbReference type="EMBL" id="CAFBQX010000001">
    <property type="protein sequence ID" value="CAB5069510.1"/>
    <property type="molecule type" value="Genomic_DNA"/>
</dbReference>
<name>A0A6J7CL68_9ZZZZ</name>
<evidence type="ECO:0000313" key="13">
    <source>
        <dbReference type="EMBL" id="CAB4856899.1"/>
    </source>
</evidence>
<dbReference type="PRINTS" id="PR00783">
    <property type="entry name" value="MINTRINSICP"/>
</dbReference>
<reference evidence="13" key="1">
    <citation type="submission" date="2020-05" db="EMBL/GenBank/DDBJ databases">
        <authorList>
            <person name="Chiriac C."/>
            <person name="Salcher M."/>
            <person name="Ghai R."/>
            <person name="Kavagutti S V."/>
        </authorList>
    </citation>
    <scope>NUCLEOTIDE SEQUENCE</scope>
</reference>
<comment type="subcellular location">
    <subcellularLocation>
        <location evidence="1">Cell membrane</location>
        <topology evidence="1">Multi-pass membrane protein</topology>
    </subcellularLocation>
</comment>
<dbReference type="PANTHER" id="PTHR19139:SF199">
    <property type="entry name" value="MIP17260P"/>
    <property type="match status" value="1"/>
</dbReference>
<dbReference type="InterPro" id="IPR000425">
    <property type="entry name" value="MIP"/>
</dbReference>
<dbReference type="GO" id="GO:0005886">
    <property type="term" value="C:plasma membrane"/>
    <property type="evidence" value="ECO:0007669"/>
    <property type="project" value="UniProtKB-SubCell"/>
</dbReference>
<evidence type="ECO:0000313" key="10">
    <source>
        <dbReference type="EMBL" id="CAB4694083.1"/>
    </source>
</evidence>
<evidence type="ECO:0000313" key="12">
    <source>
        <dbReference type="EMBL" id="CAB4832483.1"/>
    </source>
</evidence>
<dbReference type="EMBL" id="CAFABH010000030">
    <property type="protein sequence ID" value="CAB4832483.1"/>
    <property type="molecule type" value="Genomic_DNA"/>
</dbReference>
<evidence type="ECO:0000313" key="14">
    <source>
        <dbReference type="EMBL" id="CAB4943223.1"/>
    </source>
</evidence>
<dbReference type="PANTHER" id="PTHR19139">
    <property type="entry name" value="AQUAPORIN TRANSPORTER"/>
    <property type="match status" value="1"/>
</dbReference>
<evidence type="ECO:0000256" key="7">
    <source>
        <dbReference type="ARBA" id="ARBA00023136"/>
    </source>
</evidence>
<gene>
    <name evidence="10" type="ORF">UFOPK2510_00885</name>
    <name evidence="11" type="ORF">UFOPK2936_00426</name>
    <name evidence="12" type="ORF">UFOPK3174_01338</name>
    <name evidence="13" type="ORF">UFOPK3328_00234</name>
    <name evidence="14" type="ORF">UFOPK3779_00699</name>
    <name evidence="15" type="ORF">UFOPK3913_01314</name>
    <name evidence="9" type="ORF">UFOPK4107_00870</name>
    <name evidence="16" type="ORF">UFOPK4403_00003</name>
</gene>
<dbReference type="EMBL" id="CAEZXO010000005">
    <property type="protein sequence ID" value="CAB4694083.1"/>
    <property type="molecule type" value="Genomic_DNA"/>
</dbReference>
<evidence type="ECO:0000256" key="6">
    <source>
        <dbReference type="ARBA" id="ARBA00022989"/>
    </source>
</evidence>
<dbReference type="EMBL" id="CAFBLD010000002">
    <property type="protein sequence ID" value="CAB4856899.1"/>
    <property type="molecule type" value="Genomic_DNA"/>
</dbReference>
<comment type="similarity">
    <text evidence="2">Belongs to the MIP/aquaporin (TC 1.A.8) family.</text>
</comment>
<dbReference type="Gene3D" id="1.20.1080.10">
    <property type="entry name" value="Glycerol uptake facilitator protein"/>
    <property type="match status" value="1"/>
</dbReference>
<feature type="transmembrane region" description="Helical" evidence="8">
    <location>
        <begin position="5"/>
        <end position="24"/>
    </location>
</feature>
<evidence type="ECO:0000313" key="16">
    <source>
        <dbReference type="EMBL" id="CAB5069510.1"/>
    </source>
</evidence>
<feature type="transmembrane region" description="Helical" evidence="8">
    <location>
        <begin position="193"/>
        <end position="213"/>
    </location>
</feature>
<organism evidence="13">
    <name type="scientific">freshwater metagenome</name>
    <dbReference type="NCBI Taxonomy" id="449393"/>
    <lineage>
        <taxon>unclassified sequences</taxon>
        <taxon>metagenomes</taxon>
        <taxon>ecological metagenomes</taxon>
    </lineage>
</organism>
<dbReference type="InterPro" id="IPR022357">
    <property type="entry name" value="MIP_CS"/>
</dbReference>
<protein>
    <submittedName>
        <fullName evidence="13">Unannotated protein</fullName>
    </submittedName>
</protein>
<dbReference type="SUPFAM" id="SSF81338">
    <property type="entry name" value="Aquaporin-like"/>
    <property type="match status" value="1"/>
</dbReference>
<sequence>MKEKLAAEFIGTFTLILIGAGAIMNGKADLLGIALAHGLAIAIMVSAFAAISGAHFNPAVSFGMLITKRLNTRTFLSYVAAQLSGASLAAVALRYIAGWGNDAGKSLGAASVANGISPTKAMVAEAIGTFLLVAVIFGVAVDKRGTFGAVAGFPIGLMITLEILFMGPLTGAAVNPARWFGPALVSGTWINSWVWIVGPLLGAGVAALLYDALFTPEKKSI</sequence>
<proteinExistence type="inferred from homology"/>
<evidence type="ECO:0000256" key="3">
    <source>
        <dbReference type="ARBA" id="ARBA00022448"/>
    </source>
</evidence>